<feature type="active site" description="Nucleophile" evidence="1">
    <location>
        <position position="190"/>
    </location>
</feature>
<name>A0A7Y2E5V1_UNCEI</name>
<comment type="caution">
    <text evidence="5">The sequence shown here is derived from an EMBL/GenBank/DDBJ whole genome shotgun (WGS) entry which is preliminary data.</text>
</comment>
<dbReference type="CDD" id="cd04703">
    <property type="entry name" value="Asparaginase_2_like_1"/>
    <property type="match status" value="1"/>
</dbReference>
<protein>
    <submittedName>
        <fullName evidence="5">L-asparaginase</fullName>
    </submittedName>
</protein>
<dbReference type="Gene3D" id="3.60.20.30">
    <property type="entry name" value="(Glycosyl)asparaginase"/>
    <property type="match status" value="1"/>
</dbReference>
<gene>
    <name evidence="5" type="ORF">HKN21_03425</name>
</gene>
<dbReference type="PANTHER" id="PTHR10188:SF13">
    <property type="entry name" value="ISOASPARTYL PEPTIDASE_L-ASPARAGINASE 2-RELATED"/>
    <property type="match status" value="1"/>
</dbReference>
<feature type="binding site" evidence="2">
    <location>
        <begin position="240"/>
        <end position="243"/>
    </location>
    <ligand>
        <name>substrate</name>
    </ligand>
</feature>
<dbReference type="AlphaFoldDB" id="A0A7Y2E5V1"/>
<feature type="region of interest" description="Disordered" evidence="4">
    <location>
        <begin position="1"/>
        <end position="28"/>
    </location>
</feature>
<dbReference type="EMBL" id="JABDJR010000129">
    <property type="protein sequence ID" value="NNF05789.1"/>
    <property type="molecule type" value="Genomic_DNA"/>
</dbReference>
<accession>A0A7Y2E5V1</accession>
<feature type="non-terminal residue" evidence="5">
    <location>
        <position position="257"/>
    </location>
</feature>
<evidence type="ECO:0000313" key="6">
    <source>
        <dbReference type="Proteomes" id="UP000547674"/>
    </source>
</evidence>
<sequence>MNGEPTSKPALVTHGGAGGPRDNDDGCDRAAIAGMKRLTESHSARQAVIAATQVLEDDPRMNAGTGSNLRLDGRTIQMDAAVMDDSGAFGAVAAIENVQYPILVADMVIDSPHLLLAGEGATAFAKLRGIPDYYPISGRARERLKRIRFFLAKEAPPKEVSWESHRPEDFWNFPVSLQDTLRDLQGPSDTVGAVARDGRGGFAAGLSTGGTSLMLLGRVGDTPIIGAGVFAGPKGAVATTGDGEEIMRRVLAKEAYD</sequence>
<dbReference type="PANTHER" id="PTHR10188">
    <property type="entry name" value="L-ASPARAGINASE"/>
    <property type="match status" value="1"/>
</dbReference>
<dbReference type="InterPro" id="IPR029055">
    <property type="entry name" value="Ntn_hydrolases_N"/>
</dbReference>
<evidence type="ECO:0000313" key="5">
    <source>
        <dbReference type="EMBL" id="NNF05789.1"/>
    </source>
</evidence>
<proteinExistence type="predicted"/>
<dbReference type="SUPFAM" id="SSF56235">
    <property type="entry name" value="N-terminal nucleophile aminohydrolases (Ntn hydrolases)"/>
    <property type="match status" value="1"/>
</dbReference>
<dbReference type="Proteomes" id="UP000547674">
    <property type="component" value="Unassembled WGS sequence"/>
</dbReference>
<dbReference type="Pfam" id="PF01112">
    <property type="entry name" value="Asparaginase_2"/>
    <property type="match status" value="1"/>
</dbReference>
<evidence type="ECO:0000256" key="4">
    <source>
        <dbReference type="SAM" id="MobiDB-lite"/>
    </source>
</evidence>
<evidence type="ECO:0000256" key="3">
    <source>
        <dbReference type="PIRSR" id="PIRSR600246-3"/>
    </source>
</evidence>
<organism evidence="5 6">
    <name type="scientific">Eiseniibacteriota bacterium</name>
    <dbReference type="NCBI Taxonomy" id="2212470"/>
    <lineage>
        <taxon>Bacteria</taxon>
        <taxon>Candidatus Eiseniibacteriota</taxon>
    </lineage>
</organism>
<feature type="site" description="Cleavage; by autolysis" evidence="3">
    <location>
        <begin position="189"/>
        <end position="190"/>
    </location>
</feature>
<evidence type="ECO:0000256" key="2">
    <source>
        <dbReference type="PIRSR" id="PIRSR600246-2"/>
    </source>
</evidence>
<dbReference type="GO" id="GO:0016787">
    <property type="term" value="F:hydrolase activity"/>
    <property type="evidence" value="ECO:0007669"/>
    <property type="project" value="InterPro"/>
</dbReference>
<evidence type="ECO:0000256" key="1">
    <source>
        <dbReference type="PIRSR" id="PIRSR600246-1"/>
    </source>
</evidence>
<dbReference type="InterPro" id="IPR000246">
    <property type="entry name" value="Peptidase_T2"/>
</dbReference>
<reference evidence="5 6" key="1">
    <citation type="submission" date="2020-03" db="EMBL/GenBank/DDBJ databases">
        <title>Metabolic flexibility allows generalist bacteria to become dominant in a frequently disturbed ecosystem.</title>
        <authorList>
            <person name="Chen Y.-J."/>
            <person name="Leung P.M."/>
            <person name="Bay S.K."/>
            <person name="Hugenholtz P."/>
            <person name="Kessler A.J."/>
            <person name="Shelley G."/>
            <person name="Waite D.W."/>
            <person name="Cook P.L."/>
            <person name="Greening C."/>
        </authorList>
    </citation>
    <scope>NUCLEOTIDE SEQUENCE [LARGE SCALE GENOMIC DNA]</scope>
    <source>
        <strain evidence="5">SS_bin_28</strain>
    </source>
</reference>
<feature type="binding site" evidence="2">
    <location>
        <begin position="218"/>
        <end position="221"/>
    </location>
    <ligand>
        <name>substrate</name>
    </ligand>
</feature>